<feature type="compositionally biased region" description="Acidic residues" evidence="1">
    <location>
        <begin position="94"/>
        <end position="107"/>
    </location>
</feature>
<dbReference type="Pfam" id="PF09485">
    <property type="entry name" value="CRISPR_Cse2"/>
    <property type="match status" value="1"/>
</dbReference>
<gene>
    <name evidence="2" type="ORF">Afil01_31590</name>
</gene>
<evidence type="ECO:0000313" key="3">
    <source>
        <dbReference type="Proteomes" id="UP001165079"/>
    </source>
</evidence>
<dbReference type="AlphaFoldDB" id="A0A9W6W3N5"/>
<evidence type="ECO:0008006" key="4">
    <source>
        <dbReference type="Google" id="ProtNLM"/>
    </source>
</evidence>
<dbReference type="EMBL" id="BSTX01000002">
    <property type="protein sequence ID" value="GLZ78352.1"/>
    <property type="molecule type" value="Genomic_DNA"/>
</dbReference>
<dbReference type="InterPro" id="IPR013382">
    <property type="entry name" value="CRISPR-assoc_prot_Cse2"/>
</dbReference>
<dbReference type="Gene3D" id="1.10.520.40">
    <property type="entry name" value="CRISPR-associated protein Cse2"/>
    <property type="match status" value="1"/>
</dbReference>
<feature type="region of interest" description="Disordered" evidence="1">
    <location>
        <begin position="86"/>
        <end position="107"/>
    </location>
</feature>
<evidence type="ECO:0000256" key="1">
    <source>
        <dbReference type="SAM" id="MobiDB-lite"/>
    </source>
</evidence>
<proteinExistence type="predicted"/>
<dbReference type="RefSeq" id="WP_285663510.1">
    <property type="nucleotide sequence ID" value="NZ_BSTX01000002.1"/>
</dbReference>
<comment type="caution">
    <text evidence="2">The sequence shown here is derived from an EMBL/GenBank/DDBJ whole genome shotgun (WGS) entry which is preliminary data.</text>
</comment>
<keyword evidence="3" id="KW-1185">Reference proteome</keyword>
<dbReference type="InterPro" id="IPR038287">
    <property type="entry name" value="Cse2_sf"/>
</dbReference>
<organism evidence="2 3">
    <name type="scientific">Actinorhabdospora filicis</name>
    <dbReference type="NCBI Taxonomy" id="1785913"/>
    <lineage>
        <taxon>Bacteria</taxon>
        <taxon>Bacillati</taxon>
        <taxon>Actinomycetota</taxon>
        <taxon>Actinomycetes</taxon>
        <taxon>Micromonosporales</taxon>
        <taxon>Micromonosporaceae</taxon>
        <taxon>Actinorhabdospora</taxon>
    </lineage>
</organism>
<evidence type="ECO:0000313" key="2">
    <source>
        <dbReference type="EMBL" id="GLZ78352.1"/>
    </source>
</evidence>
<dbReference type="NCBIfam" id="TIGR02548">
    <property type="entry name" value="casB_cse2"/>
    <property type="match status" value="1"/>
</dbReference>
<accession>A0A9W6W3N5</accession>
<sequence>MTSPATGVRAERLARAQTFLARLGRVTSRPGPRSVLRRGLGRPMDHQSGQAAFATVIPLVPADDIATDAERAHIAIACLIASTTARDQPAAEGQETEAVTDEAPEESGEAISAGATSLGRTLALAVNGRFLSQATTQARLHHMCRQDLDGVLPHLPRLVGRLKAEAVPIDWAELLVDLSTWNTHRPYIAARWLRDYHRSLTTES</sequence>
<reference evidence="2" key="1">
    <citation type="submission" date="2023-03" db="EMBL/GenBank/DDBJ databases">
        <title>Actinorhabdospora filicis NBRC 111898.</title>
        <authorList>
            <person name="Ichikawa N."/>
            <person name="Sato H."/>
            <person name="Tonouchi N."/>
        </authorList>
    </citation>
    <scope>NUCLEOTIDE SEQUENCE</scope>
    <source>
        <strain evidence="2">NBRC 111898</strain>
    </source>
</reference>
<name>A0A9W6W3N5_9ACTN</name>
<protein>
    <recommendedName>
        <fullName evidence="4">Type I-E CRISPR-associated protein Cse2/CasB</fullName>
    </recommendedName>
</protein>
<dbReference type="Proteomes" id="UP001165079">
    <property type="component" value="Unassembled WGS sequence"/>
</dbReference>